<evidence type="ECO:0000313" key="2">
    <source>
        <dbReference type="EMBL" id="SNT24015.1"/>
    </source>
</evidence>
<proteinExistence type="predicted"/>
<accession>A0A239L128</accession>
<dbReference type="InterPro" id="IPR003018">
    <property type="entry name" value="GAF"/>
</dbReference>
<dbReference type="OrthoDB" id="341208at2"/>
<dbReference type="InterPro" id="IPR029016">
    <property type="entry name" value="GAF-like_dom_sf"/>
</dbReference>
<organism evidence="2 3">
    <name type="scientific">Antarctobacter heliothermus</name>
    <dbReference type="NCBI Taxonomy" id="74033"/>
    <lineage>
        <taxon>Bacteria</taxon>
        <taxon>Pseudomonadati</taxon>
        <taxon>Pseudomonadota</taxon>
        <taxon>Alphaproteobacteria</taxon>
        <taxon>Rhodobacterales</taxon>
        <taxon>Roseobacteraceae</taxon>
        <taxon>Antarctobacter</taxon>
    </lineage>
</organism>
<sequence length="178" mass="19050">MPHAPPVADVDFDQILRDLLTNRESRDLGPEQALLLYCKTLATALSAHVAGIWTLNKATGTLDARLVWDRDTCDSENGTDLTHRTAGRPVDEVDQDQIVAIADTRTDPRWGAPTPEAGSSAELRAVLECPLHTPSGLTGVVSIGNKRAPREWTAREISFAAAVAGLISLARLCCAKAG</sequence>
<evidence type="ECO:0000313" key="3">
    <source>
        <dbReference type="Proteomes" id="UP000198440"/>
    </source>
</evidence>
<evidence type="ECO:0000259" key="1">
    <source>
        <dbReference type="Pfam" id="PF01590"/>
    </source>
</evidence>
<feature type="domain" description="GAF" evidence="1">
    <location>
        <begin position="31"/>
        <end position="170"/>
    </location>
</feature>
<dbReference type="Gene3D" id="3.30.450.40">
    <property type="match status" value="1"/>
</dbReference>
<name>A0A239L128_9RHOB</name>
<reference evidence="2 3" key="1">
    <citation type="submission" date="2017-06" db="EMBL/GenBank/DDBJ databases">
        <authorList>
            <person name="Kim H.J."/>
            <person name="Triplett B.A."/>
        </authorList>
    </citation>
    <scope>NUCLEOTIDE SEQUENCE [LARGE SCALE GENOMIC DNA]</scope>
    <source>
        <strain evidence="2 3">DSM 11445</strain>
    </source>
</reference>
<protein>
    <submittedName>
        <fullName evidence="2">GAF domain-containing protein</fullName>
    </submittedName>
</protein>
<dbReference type="AlphaFoldDB" id="A0A239L128"/>
<dbReference type="Proteomes" id="UP000198440">
    <property type="component" value="Unassembled WGS sequence"/>
</dbReference>
<gene>
    <name evidence="2" type="ORF">SAMN04488078_107616</name>
</gene>
<dbReference type="EMBL" id="FZON01000076">
    <property type="protein sequence ID" value="SNT24015.1"/>
    <property type="molecule type" value="Genomic_DNA"/>
</dbReference>
<dbReference type="SUPFAM" id="SSF55781">
    <property type="entry name" value="GAF domain-like"/>
    <property type="match status" value="1"/>
</dbReference>
<dbReference type="Pfam" id="PF01590">
    <property type="entry name" value="GAF"/>
    <property type="match status" value="1"/>
</dbReference>